<comment type="caution">
    <text evidence="1">The sequence shown here is derived from an EMBL/GenBank/DDBJ whole genome shotgun (WGS) entry which is preliminary data.</text>
</comment>
<dbReference type="SUPFAM" id="SSF50324">
    <property type="entry name" value="Inorganic pyrophosphatase"/>
    <property type="match status" value="1"/>
</dbReference>
<organism evidence="1 2">
    <name type="scientific">Deinococcus yavapaiensis KR-236</name>
    <dbReference type="NCBI Taxonomy" id="694435"/>
    <lineage>
        <taxon>Bacteria</taxon>
        <taxon>Thermotogati</taxon>
        <taxon>Deinococcota</taxon>
        <taxon>Deinococci</taxon>
        <taxon>Deinococcales</taxon>
        <taxon>Deinococcaceae</taxon>
        <taxon>Deinococcus</taxon>
    </lineage>
</organism>
<dbReference type="GO" id="GO:0004427">
    <property type="term" value="F:inorganic diphosphate phosphatase activity"/>
    <property type="evidence" value="ECO:0007669"/>
    <property type="project" value="InterPro"/>
</dbReference>
<reference evidence="1 2" key="1">
    <citation type="submission" date="2018-06" db="EMBL/GenBank/DDBJ databases">
        <title>Genomic Encyclopedia of Type Strains, Phase IV (KMG-IV): sequencing the most valuable type-strain genomes for metagenomic binning, comparative biology and taxonomic classification.</title>
        <authorList>
            <person name="Goeker M."/>
        </authorList>
    </citation>
    <scope>NUCLEOTIDE SEQUENCE [LARGE SCALE GENOMIC DNA]</scope>
    <source>
        <strain evidence="1 2">DSM 18048</strain>
    </source>
</reference>
<dbReference type="InterPro" id="IPR036649">
    <property type="entry name" value="Pyrophosphatase_sf"/>
</dbReference>
<evidence type="ECO:0000313" key="2">
    <source>
        <dbReference type="Proteomes" id="UP000248326"/>
    </source>
</evidence>
<dbReference type="AlphaFoldDB" id="A0A318SC17"/>
<name>A0A318SC17_9DEIO</name>
<sequence>MKQPADFPHRALGVVEWRAGETRRFVYRDGGVKFLRDEPWTAPVDYGCLPGTLNPADDAEVDCVWLGTTHEVGETTLLAPTGLLWLADLDHKVVFGDVRGAAPLLAWFPPARGARLLPPRSALAWMTTLTR</sequence>
<dbReference type="GO" id="GO:0005737">
    <property type="term" value="C:cytoplasm"/>
    <property type="evidence" value="ECO:0007669"/>
    <property type="project" value="InterPro"/>
</dbReference>
<dbReference type="EMBL" id="QJSX01000005">
    <property type="protein sequence ID" value="PYE54418.1"/>
    <property type="molecule type" value="Genomic_DNA"/>
</dbReference>
<evidence type="ECO:0000313" key="1">
    <source>
        <dbReference type="EMBL" id="PYE54418.1"/>
    </source>
</evidence>
<dbReference type="OrthoDB" id="69376at2"/>
<protein>
    <submittedName>
        <fullName evidence="1">Inorganic pyrophosphatase</fullName>
    </submittedName>
</protein>
<dbReference type="GO" id="GO:0000287">
    <property type="term" value="F:magnesium ion binding"/>
    <property type="evidence" value="ECO:0007669"/>
    <property type="project" value="InterPro"/>
</dbReference>
<dbReference type="RefSeq" id="WP_110886212.1">
    <property type="nucleotide sequence ID" value="NZ_QJSX01000005.1"/>
</dbReference>
<accession>A0A318SC17</accession>
<proteinExistence type="predicted"/>
<keyword evidence="2" id="KW-1185">Reference proteome</keyword>
<dbReference type="GO" id="GO:0006796">
    <property type="term" value="P:phosphate-containing compound metabolic process"/>
    <property type="evidence" value="ECO:0007669"/>
    <property type="project" value="InterPro"/>
</dbReference>
<gene>
    <name evidence="1" type="ORF">DES52_10555</name>
</gene>
<dbReference type="Proteomes" id="UP000248326">
    <property type="component" value="Unassembled WGS sequence"/>
</dbReference>